<dbReference type="EMBL" id="CACVAT010000592">
    <property type="protein sequence ID" value="CAA6830491.1"/>
    <property type="molecule type" value="Genomic_DNA"/>
</dbReference>
<dbReference type="InterPro" id="IPR018631">
    <property type="entry name" value="AAA-ATPase-like_dom"/>
</dbReference>
<organism evidence="2">
    <name type="scientific">uncultured Thiotrichaceae bacterium</name>
    <dbReference type="NCBI Taxonomy" id="298394"/>
    <lineage>
        <taxon>Bacteria</taxon>
        <taxon>Pseudomonadati</taxon>
        <taxon>Pseudomonadota</taxon>
        <taxon>Gammaproteobacteria</taxon>
        <taxon>Thiotrichales</taxon>
        <taxon>Thiotrichaceae</taxon>
        <taxon>environmental samples</taxon>
    </lineage>
</organism>
<proteinExistence type="predicted"/>
<protein>
    <recommendedName>
        <fullName evidence="1">AAA-ATPase-like domain-containing protein</fullName>
    </recommendedName>
</protein>
<evidence type="ECO:0000259" key="1">
    <source>
        <dbReference type="Pfam" id="PF09820"/>
    </source>
</evidence>
<dbReference type="PANTHER" id="PTHR34825:SF1">
    <property type="entry name" value="AAA-ATPASE-LIKE DOMAIN-CONTAINING PROTEIN"/>
    <property type="match status" value="1"/>
</dbReference>
<dbReference type="InterPro" id="IPR012547">
    <property type="entry name" value="PDDEXK_9"/>
</dbReference>
<evidence type="ECO:0000313" key="2">
    <source>
        <dbReference type="EMBL" id="CAA6830491.1"/>
    </source>
</evidence>
<dbReference type="Pfam" id="PF08011">
    <property type="entry name" value="PDDEXK_9"/>
    <property type="match status" value="1"/>
</dbReference>
<feature type="domain" description="AAA-ATPase-like" evidence="1">
    <location>
        <begin position="9"/>
        <end position="205"/>
    </location>
</feature>
<accession>A0A6S6UI89</accession>
<dbReference type="AlphaFoldDB" id="A0A6S6UI89"/>
<sequence>MSTARKQLPIGIQTFSEIRENNHYYVDKTGLILSLIKGAKHNFLSRPRRFGKSLLIDTLKELYEGNEPLFDGLAIHDQWDWQTKYPVLRFSFGTSKYKEAGQIDLDVLEQLDAFNKQHQLEPTSTTCSGRFKELILHLKQQYNQKVVVLVDEYDKPILDAINSPQIARDNRDFLDSFYGTLKDYDAHIKFSMLTGVSKFSKASLFSGLNNLYDITLDKDYSTLCGYTDHDIDTVFATELSGLDRDEIRDWYNGYNWLGEGVYNPFDILQLFKRRTFQNYWFETGTPTFLVDLLFKRQVPTLQLDNMLSSGNMLSSFDVEDIATEALLFQTGYLTIKNSRQAGGQIFYQLGYPNKEVYQSLNDNLLARLTQNKNAQATQTLRLYDLLLVNDFGGLKQLFQSFFASIPHHWYTNNDIQNFEGFYASVFYSYFASLGLRVTVEDTTNLGRIDMTLLFNEQVYIFEFKVVEMTPEGSALQQIKDQEYAEKYRSLGQSIHLIGVEFSKVERNVVGFEVEQDQ</sequence>
<name>A0A6S6UI89_9GAMM</name>
<dbReference type="PANTHER" id="PTHR34825">
    <property type="entry name" value="CONSERVED PROTEIN, WITH A WEAK D-GALACTARATE DEHYDRATASE/ALTRONATE HYDROLASE DOMAIN"/>
    <property type="match status" value="1"/>
</dbReference>
<dbReference type="Pfam" id="PF09820">
    <property type="entry name" value="AAA-ATPase_like"/>
    <property type="match status" value="1"/>
</dbReference>
<gene>
    <name evidence="2" type="ORF">HELGO_WM25257</name>
</gene>
<reference evidence="2" key="1">
    <citation type="submission" date="2020-01" db="EMBL/GenBank/DDBJ databases">
        <authorList>
            <person name="Meier V. D."/>
            <person name="Meier V D."/>
        </authorList>
    </citation>
    <scope>NUCLEOTIDE SEQUENCE</scope>
    <source>
        <strain evidence="2">HLG_WM_MAG_09</strain>
    </source>
</reference>